<evidence type="ECO:0000313" key="2">
    <source>
        <dbReference type="EMBL" id="PMP71781.1"/>
    </source>
</evidence>
<protein>
    <recommendedName>
        <fullName evidence="4">Tetratricopeptide repeat protein</fullName>
    </recommendedName>
</protein>
<dbReference type="AlphaFoldDB" id="A0A2J6WN38"/>
<proteinExistence type="predicted"/>
<comment type="caution">
    <text evidence="2">The sequence shown here is derived from an EMBL/GenBank/DDBJ whole genome shotgun (WGS) entry which is preliminary data.</text>
</comment>
<dbReference type="Proteomes" id="UP000242288">
    <property type="component" value="Unassembled WGS sequence"/>
</dbReference>
<feature type="coiled-coil region" evidence="1">
    <location>
        <begin position="22"/>
        <end position="83"/>
    </location>
</feature>
<evidence type="ECO:0008006" key="4">
    <source>
        <dbReference type="Google" id="ProtNLM"/>
    </source>
</evidence>
<accession>A0A2J6WN38</accession>
<name>A0A2J6WN38_9BACT</name>
<sequence>MNPEEQLLEPSKIRSLLIKAQIALKENRYEEALSIIQEINAEDMAGLSSEELQAVGRVLAYLKELSEEKKQFLVEELKKIQAAKQYLG</sequence>
<dbReference type="EMBL" id="PNIO01000022">
    <property type="protein sequence ID" value="PMP71781.1"/>
    <property type="molecule type" value="Genomic_DNA"/>
</dbReference>
<keyword evidence="1" id="KW-0175">Coiled coil</keyword>
<evidence type="ECO:0000256" key="1">
    <source>
        <dbReference type="SAM" id="Coils"/>
    </source>
</evidence>
<gene>
    <name evidence="2" type="ORF">C0186_02775</name>
</gene>
<organism evidence="2 3">
    <name type="scientific">Thermodesulfovibrio aggregans</name>
    <dbReference type="NCBI Taxonomy" id="86166"/>
    <lineage>
        <taxon>Bacteria</taxon>
        <taxon>Pseudomonadati</taxon>
        <taxon>Nitrospirota</taxon>
        <taxon>Thermodesulfovibrionia</taxon>
        <taxon>Thermodesulfovibrionales</taxon>
        <taxon>Thermodesulfovibrionaceae</taxon>
        <taxon>Thermodesulfovibrio</taxon>
    </lineage>
</organism>
<evidence type="ECO:0000313" key="3">
    <source>
        <dbReference type="Proteomes" id="UP000242288"/>
    </source>
</evidence>
<reference evidence="2 3" key="1">
    <citation type="submission" date="2018-01" db="EMBL/GenBank/DDBJ databases">
        <title>Metagenomic assembled genomes from two thermal pools in the Uzon Caldera, Kamchatka, Russia.</title>
        <authorList>
            <person name="Wilkins L."/>
            <person name="Ettinger C."/>
        </authorList>
    </citation>
    <scope>NUCLEOTIDE SEQUENCE [LARGE SCALE GENOMIC DNA]</scope>
    <source>
        <strain evidence="2">ZAV-04</strain>
    </source>
</reference>